<keyword evidence="3" id="KW-1185">Reference proteome</keyword>
<gene>
    <name evidence="2" type="ORF">QOZ95_004990</name>
</gene>
<comment type="caution">
    <text evidence="2">The sequence shown here is derived from an EMBL/GenBank/DDBJ whole genome shotgun (WGS) entry which is preliminary data.</text>
</comment>
<reference evidence="2 3" key="1">
    <citation type="submission" date="2023-07" db="EMBL/GenBank/DDBJ databases">
        <title>Genomic Encyclopedia of Type Strains, Phase IV (KMG-IV): sequencing the most valuable type-strain genomes for metagenomic binning, comparative biology and taxonomic classification.</title>
        <authorList>
            <person name="Goeker M."/>
        </authorList>
    </citation>
    <scope>NUCLEOTIDE SEQUENCE [LARGE SCALE GENOMIC DNA]</scope>
    <source>
        <strain evidence="2 3">DSM 14914</strain>
    </source>
</reference>
<keyword evidence="1" id="KW-1133">Transmembrane helix</keyword>
<dbReference type="Proteomes" id="UP001242811">
    <property type="component" value="Unassembled WGS sequence"/>
</dbReference>
<accession>A0ABU0L6D7</accession>
<proteinExistence type="predicted"/>
<evidence type="ECO:0000313" key="3">
    <source>
        <dbReference type="Proteomes" id="UP001242811"/>
    </source>
</evidence>
<sequence length="358" mass="41611">MASEIAFGVGCFHFGLKAGTNTTIGEYFNEIQKTLESISNISEIDIEFYEEDYDLSESIFISSDNRGISDGGSLEPYLEDLKISFDIFIPKRIQEELKQIYDFFETERFRISINYTYYFPVVTVQLLDPLSNNVLPSSAVVLVREFLRKELSKIKSFIDFQVLGPSPFHADFFIKENDQIEKPFTISIVETKGYDQVVISCKDYINVEEGLKKILFETLDEFGFFYELNHSDSVANRKWMVIEENLDTLVEIKKDGKQFKNFFRTNKILNELFINIGYFEKDQIIYKSYIQKSKRNITHFILYVDREIDERVNYPTKQVTELIKLYENQKLNVYVMSATVIAAVSGGLLGALITTFFN</sequence>
<protein>
    <submittedName>
        <fullName evidence="2">Uncharacterized protein</fullName>
    </submittedName>
</protein>
<name>A0ABU0L6D7_9BACL</name>
<evidence type="ECO:0000256" key="1">
    <source>
        <dbReference type="SAM" id="Phobius"/>
    </source>
</evidence>
<dbReference type="RefSeq" id="WP_152378957.1">
    <property type="nucleotide sequence ID" value="NZ_CP045298.1"/>
</dbReference>
<organism evidence="2 3">
    <name type="scientific">Paenibacillus brasilensis</name>
    <dbReference type="NCBI Taxonomy" id="128574"/>
    <lineage>
        <taxon>Bacteria</taxon>
        <taxon>Bacillati</taxon>
        <taxon>Bacillota</taxon>
        <taxon>Bacilli</taxon>
        <taxon>Bacillales</taxon>
        <taxon>Paenibacillaceae</taxon>
        <taxon>Paenibacillus</taxon>
    </lineage>
</organism>
<evidence type="ECO:0000313" key="2">
    <source>
        <dbReference type="EMBL" id="MDQ0496790.1"/>
    </source>
</evidence>
<dbReference type="EMBL" id="JAUSWA010000044">
    <property type="protein sequence ID" value="MDQ0496790.1"/>
    <property type="molecule type" value="Genomic_DNA"/>
</dbReference>
<keyword evidence="1" id="KW-0812">Transmembrane</keyword>
<keyword evidence="1" id="KW-0472">Membrane</keyword>
<feature type="transmembrane region" description="Helical" evidence="1">
    <location>
        <begin position="333"/>
        <end position="357"/>
    </location>
</feature>